<dbReference type="Gene3D" id="3.40.30.10">
    <property type="entry name" value="Glutaredoxin"/>
    <property type="match status" value="1"/>
</dbReference>
<reference evidence="6 7" key="1">
    <citation type="submission" date="2018-09" db="EMBL/GenBank/DDBJ databases">
        <title>Arachidicoccus sp. nov., a bacterium isolated from soil.</title>
        <authorList>
            <person name="Weon H.-Y."/>
            <person name="Kwon S.-W."/>
            <person name="Lee S.A."/>
        </authorList>
    </citation>
    <scope>NUCLEOTIDE SEQUENCE [LARGE SCALE GENOMIC DNA]</scope>
    <source>
        <strain evidence="6 7">KIS59-12</strain>
    </source>
</reference>
<proteinExistence type="predicted"/>
<dbReference type="PANTHER" id="PTHR42852:SF6">
    <property type="entry name" value="THIOL:DISULFIDE INTERCHANGE PROTEIN DSBE"/>
    <property type="match status" value="1"/>
</dbReference>
<dbReference type="InterPro" id="IPR013766">
    <property type="entry name" value="Thioredoxin_domain"/>
</dbReference>
<protein>
    <submittedName>
        <fullName evidence="6">AhpC/TSA family protein</fullName>
    </submittedName>
</protein>
<sequence length="381" mass="41739">MKRLLLVSGIAISLVSCAQKYNGGKFEVSGKAKNMHAKTIYLKELNFNNNSPIVIDSSAVAADGSYKLKADTKGQHLFFLSADQTFPYLVINDGSKITLNIDATDATHPDIKGSDATIKLYSFINTYKDKDSVLGNTFEQLDSLKKLSNSSPAQDSLKVTLAKQKDAQLDDMNAAIKTFLKNNDNAISTFYVLNAMAVRSIAPADLLPIAQAASDKFKEDGALAAFTSRLKEAVSSDNSGNYPLENQQAPDLAMQSPDGKTIKISDFKGKYVLVDFWASWCGPCRGENPNVVAAYNKFKDKNFTILGVSLDKDKAAWEKAIKDDGLVWNQMSDLKFWESQAVKAYKFNGIPFNVLIDPSGKIIANSLRGDDLENKLAEVLK</sequence>
<dbReference type="KEGG" id="ark:D6B99_02515"/>
<feature type="domain" description="Thioredoxin" evidence="5">
    <location>
        <begin position="243"/>
        <end position="381"/>
    </location>
</feature>
<dbReference type="GO" id="GO:0017004">
    <property type="term" value="P:cytochrome complex assembly"/>
    <property type="evidence" value="ECO:0007669"/>
    <property type="project" value="UniProtKB-KW"/>
</dbReference>
<name>A0A386HLT6_9BACT</name>
<dbReference type="PANTHER" id="PTHR42852">
    <property type="entry name" value="THIOL:DISULFIDE INTERCHANGE PROTEIN DSBE"/>
    <property type="match status" value="1"/>
</dbReference>
<dbReference type="EMBL" id="CP032489">
    <property type="protein sequence ID" value="AYD46586.1"/>
    <property type="molecule type" value="Genomic_DNA"/>
</dbReference>
<dbReference type="PROSITE" id="PS51352">
    <property type="entry name" value="THIOREDOXIN_2"/>
    <property type="match status" value="1"/>
</dbReference>
<dbReference type="Pfam" id="PF00578">
    <property type="entry name" value="AhpC-TSA"/>
    <property type="match status" value="1"/>
</dbReference>
<dbReference type="InterPro" id="IPR017937">
    <property type="entry name" value="Thioredoxin_CS"/>
</dbReference>
<keyword evidence="4" id="KW-0676">Redox-active center</keyword>
<keyword evidence="2" id="KW-0201">Cytochrome c-type biogenesis</keyword>
<dbReference type="GO" id="GO:0016209">
    <property type="term" value="F:antioxidant activity"/>
    <property type="evidence" value="ECO:0007669"/>
    <property type="project" value="InterPro"/>
</dbReference>
<dbReference type="PROSITE" id="PS51257">
    <property type="entry name" value="PROKAR_LIPOPROTEIN"/>
    <property type="match status" value="1"/>
</dbReference>
<dbReference type="RefSeq" id="WP_119984763.1">
    <property type="nucleotide sequence ID" value="NZ_CP032489.1"/>
</dbReference>
<evidence type="ECO:0000313" key="7">
    <source>
        <dbReference type="Proteomes" id="UP000266118"/>
    </source>
</evidence>
<evidence type="ECO:0000256" key="4">
    <source>
        <dbReference type="ARBA" id="ARBA00023284"/>
    </source>
</evidence>
<dbReference type="GO" id="GO:0016491">
    <property type="term" value="F:oxidoreductase activity"/>
    <property type="evidence" value="ECO:0007669"/>
    <property type="project" value="InterPro"/>
</dbReference>
<dbReference type="AlphaFoldDB" id="A0A386HLT6"/>
<keyword evidence="7" id="KW-1185">Reference proteome</keyword>
<evidence type="ECO:0000313" key="6">
    <source>
        <dbReference type="EMBL" id="AYD46586.1"/>
    </source>
</evidence>
<evidence type="ECO:0000259" key="5">
    <source>
        <dbReference type="PROSITE" id="PS51352"/>
    </source>
</evidence>
<evidence type="ECO:0000256" key="2">
    <source>
        <dbReference type="ARBA" id="ARBA00022748"/>
    </source>
</evidence>
<accession>A0A386HLT6</accession>
<organism evidence="6 7">
    <name type="scientific">Arachidicoccus soli</name>
    <dbReference type="NCBI Taxonomy" id="2341117"/>
    <lineage>
        <taxon>Bacteria</taxon>
        <taxon>Pseudomonadati</taxon>
        <taxon>Bacteroidota</taxon>
        <taxon>Chitinophagia</taxon>
        <taxon>Chitinophagales</taxon>
        <taxon>Chitinophagaceae</taxon>
        <taxon>Arachidicoccus</taxon>
    </lineage>
</organism>
<dbReference type="PROSITE" id="PS00194">
    <property type="entry name" value="THIOREDOXIN_1"/>
    <property type="match status" value="1"/>
</dbReference>
<dbReference type="InterPro" id="IPR025380">
    <property type="entry name" value="DUF4369"/>
</dbReference>
<dbReference type="InterPro" id="IPR050553">
    <property type="entry name" value="Thioredoxin_ResA/DsbE_sf"/>
</dbReference>
<comment type="subcellular location">
    <subcellularLocation>
        <location evidence="1">Cell envelope</location>
    </subcellularLocation>
</comment>
<dbReference type="OrthoDB" id="750178at2"/>
<dbReference type="Pfam" id="PF14289">
    <property type="entry name" value="DUF4369"/>
    <property type="match status" value="1"/>
</dbReference>
<evidence type="ECO:0000256" key="1">
    <source>
        <dbReference type="ARBA" id="ARBA00004196"/>
    </source>
</evidence>
<dbReference type="GO" id="GO:0030313">
    <property type="term" value="C:cell envelope"/>
    <property type="evidence" value="ECO:0007669"/>
    <property type="project" value="UniProtKB-SubCell"/>
</dbReference>
<dbReference type="Proteomes" id="UP000266118">
    <property type="component" value="Chromosome"/>
</dbReference>
<dbReference type="SUPFAM" id="SSF52833">
    <property type="entry name" value="Thioredoxin-like"/>
    <property type="match status" value="1"/>
</dbReference>
<dbReference type="InterPro" id="IPR036249">
    <property type="entry name" value="Thioredoxin-like_sf"/>
</dbReference>
<evidence type="ECO:0000256" key="3">
    <source>
        <dbReference type="ARBA" id="ARBA00023157"/>
    </source>
</evidence>
<gene>
    <name evidence="6" type="ORF">D6B99_02515</name>
</gene>
<keyword evidence="3" id="KW-1015">Disulfide bond</keyword>
<dbReference type="InterPro" id="IPR000866">
    <property type="entry name" value="AhpC/TSA"/>
</dbReference>
<dbReference type="CDD" id="cd02966">
    <property type="entry name" value="TlpA_like_family"/>
    <property type="match status" value="1"/>
</dbReference>